<dbReference type="AlphaFoldDB" id="A0A2L0EP72"/>
<dbReference type="PANTHER" id="PTHR43289:SF6">
    <property type="entry name" value="SERINE_THREONINE-PROTEIN KINASE NEKL-3"/>
    <property type="match status" value="1"/>
</dbReference>
<evidence type="ECO:0000259" key="7">
    <source>
        <dbReference type="PROSITE" id="PS50011"/>
    </source>
</evidence>
<dbReference type="InterPro" id="IPR017441">
    <property type="entry name" value="Protein_kinase_ATP_BS"/>
</dbReference>
<evidence type="ECO:0000256" key="1">
    <source>
        <dbReference type="ARBA" id="ARBA00022679"/>
    </source>
</evidence>
<feature type="binding site" evidence="5">
    <location>
        <position position="96"/>
    </location>
    <ligand>
        <name>ATP</name>
        <dbReference type="ChEBI" id="CHEBI:30616"/>
    </ligand>
</feature>
<dbReference type="InterPro" id="IPR027417">
    <property type="entry name" value="P-loop_NTPase"/>
</dbReference>
<keyword evidence="2 5" id="KW-0547">Nucleotide-binding</keyword>
<name>A0A2L0EP72_SORCE</name>
<evidence type="ECO:0000256" key="6">
    <source>
        <dbReference type="SAM" id="MobiDB-lite"/>
    </source>
</evidence>
<accession>A0A2L0EP72</accession>
<dbReference type="CDD" id="cd14014">
    <property type="entry name" value="STKc_PknB_like"/>
    <property type="match status" value="1"/>
</dbReference>
<dbReference type="PROSITE" id="PS50011">
    <property type="entry name" value="PROTEIN_KINASE_DOM"/>
    <property type="match status" value="1"/>
</dbReference>
<evidence type="ECO:0000313" key="9">
    <source>
        <dbReference type="Proteomes" id="UP000238348"/>
    </source>
</evidence>
<dbReference type="RefSeq" id="WP_104978941.1">
    <property type="nucleotide sequence ID" value="NZ_CP012673.1"/>
</dbReference>
<organism evidence="8 9">
    <name type="scientific">Sorangium cellulosum</name>
    <name type="common">Polyangium cellulosum</name>
    <dbReference type="NCBI Taxonomy" id="56"/>
    <lineage>
        <taxon>Bacteria</taxon>
        <taxon>Pseudomonadati</taxon>
        <taxon>Myxococcota</taxon>
        <taxon>Polyangia</taxon>
        <taxon>Polyangiales</taxon>
        <taxon>Polyangiaceae</taxon>
        <taxon>Sorangium</taxon>
    </lineage>
</organism>
<feature type="region of interest" description="Disordered" evidence="6">
    <location>
        <begin position="1"/>
        <end position="57"/>
    </location>
</feature>
<dbReference type="PANTHER" id="PTHR43289">
    <property type="entry name" value="MITOGEN-ACTIVATED PROTEIN KINASE KINASE KINASE 20-RELATED"/>
    <property type="match status" value="1"/>
</dbReference>
<dbReference type="SUPFAM" id="SSF56112">
    <property type="entry name" value="Protein kinase-like (PK-like)"/>
    <property type="match status" value="1"/>
</dbReference>
<reference evidence="8 9" key="1">
    <citation type="submission" date="2015-09" db="EMBL/GenBank/DDBJ databases">
        <title>Sorangium comparison.</title>
        <authorList>
            <person name="Zaburannyi N."/>
            <person name="Bunk B."/>
            <person name="Overmann J."/>
            <person name="Mueller R."/>
        </authorList>
    </citation>
    <scope>NUCLEOTIDE SEQUENCE [LARGE SCALE GENOMIC DNA]</scope>
    <source>
        <strain evidence="8 9">So ce26</strain>
    </source>
</reference>
<dbReference type="PROSITE" id="PS00107">
    <property type="entry name" value="PROTEIN_KINASE_ATP"/>
    <property type="match status" value="1"/>
</dbReference>
<evidence type="ECO:0000256" key="2">
    <source>
        <dbReference type="ARBA" id="ARBA00022741"/>
    </source>
</evidence>
<gene>
    <name evidence="8" type="ORF">SOCE26_025060</name>
</gene>
<dbReference type="GO" id="GO:0004674">
    <property type="term" value="F:protein serine/threonine kinase activity"/>
    <property type="evidence" value="ECO:0007669"/>
    <property type="project" value="TreeGrafter"/>
</dbReference>
<evidence type="ECO:0000313" key="8">
    <source>
        <dbReference type="EMBL" id="AUX41101.1"/>
    </source>
</evidence>
<evidence type="ECO:0000256" key="3">
    <source>
        <dbReference type="ARBA" id="ARBA00022777"/>
    </source>
</evidence>
<dbReference type="SUPFAM" id="SSF52540">
    <property type="entry name" value="P-loop containing nucleoside triphosphate hydrolases"/>
    <property type="match status" value="1"/>
</dbReference>
<keyword evidence="1" id="KW-0808">Transferase</keyword>
<dbReference type="InterPro" id="IPR000719">
    <property type="entry name" value="Prot_kinase_dom"/>
</dbReference>
<dbReference type="SMART" id="SM00220">
    <property type="entry name" value="S_TKc"/>
    <property type="match status" value="1"/>
</dbReference>
<dbReference type="Gene3D" id="3.30.200.20">
    <property type="entry name" value="Phosphorylase Kinase, domain 1"/>
    <property type="match status" value="1"/>
</dbReference>
<dbReference type="PROSITE" id="PS00108">
    <property type="entry name" value="PROTEIN_KINASE_ST"/>
    <property type="match status" value="1"/>
</dbReference>
<protein>
    <recommendedName>
        <fullName evidence="7">Protein kinase domain-containing protein</fullName>
    </recommendedName>
</protein>
<keyword evidence="3" id="KW-0418">Kinase</keyword>
<dbReference type="OrthoDB" id="5489650at2"/>
<dbReference type="Gene3D" id="1.10.510.10">
    <property type="entry name" value="Transferase(Phosphotransferase) domain 1"/>
    <property type="match status" value="1"/>
</dbReference>
<feature type="domain" description="Protein kinase" evidence="7">
    <location>
        <begin position="67"/>
        <end position="325"/>
    </location>
</feature>
<proteinExistence type="predicted"/>
<evidence type="ECO:0000256" key="4">
    <source>
        <dbReference type="ARBA" id="ARBA00022840"/>
    </source>
</evidence>
<keyword evidence="4 5" id="KW-0067">ATP-binding</keyword>
<dbReference type="Pfam" id="PF00069">
    <property type="entry name" value="Pkinase"/>
    <property type="match status" value="1"/>
</dbReference>
<evidence type="ECO:0000256" key="5">
    <source>
        <dbReference type="PROSITE-ProRule" id="PRU10141"/>
    </source>
</evidence>
<dbReference type="InterPro" id="IPR008271">
    <property type="entry name" value="Ser/Thr_kinase_AS"/>
</dbReference>
<sequence length="1092" mass="115363">MPGSDADLTLRSATLPVEVDRDEAEPGAGEARPRGDGAGATTAERRDGADADAGSGAAPGQVIARRYRLVEPLGAGAHGEVWTAEDLVLGRLVALKWLRRSAGAISARVRREVAALRMLRVPGVVQLVDEGVEGDRAFLVMERVEGTPFPGGVAPDAAPPSRRAWADVAAPALALFEVLARVHAAGIVHRDLKPDNVLVDAEGRPTVLDFGISLWSAPGARLTEAGQVLGTPLYLAPEQLVGAAVDGRADLYAAGMMLYRALTGRVPHEADDVRALLRARLSWPAVPIQEVDPGIPAPLAEVINRLLARRPEDRFRSAAEVLIALRGGKVPRRHGPELPRLGGPAPLRAVVEAARARRPVDVVGPPGAGRSRCLRDAGEALEQAGLRVVWLLSSRAPLGSLHALLGAMDEQSARRLEDVTAWAAGQLRQALDDGVVIVADDADRLDPWSAAILERCRAGGGALVRSFSGAAAGAARVDVVALGPLDEAALRPLFAGPDRLFHLREDAARTLWERTEGFPARVEAELTLWLRLGLARWDGATLAVEREALDPLRAGLRETTPAAEGQVLEEEPHLGELLRWLAVAGHQLDLEQLAAAMERPLWKVEAECEELVRRGVARRLSGDRVEPLGQVDVTWPVARRIKAHRAIAGVLRPGQEGRLFHLLAADEELSAAREAIEVARVRASAGMLGQAAAALGEALLVARRQAGEASLGAELGILSAWVKIAFAEGTPRAMDRVLYELSRAAARGPEVVRLELLVQAALSGMGPRGELARELADGIAPFEDAELERRRHGVRIAAAARRASPLMLGQALVEVDAWAERDEHPMARLCLVEGRARLRYVEGRFDEAAALHVEAAASEPWQTGRIAAMLSSASALLEAFRHREAAARAEAARDLAARCRNPYWEGRAEWLLRSALYRMGETGDPDLELVEATVRVGVPQLEALVCLTEAAVAYRAEQAAVAADLAGRAAGLWRGMDRASGALLSRCLALAAGVRADEGEVEELAEAARACRVPGIGLQALGLLGRAAPEARGGLRGGARRAGGGDPAGAVGRADGCVVGRGGVRGGGRGGDDVAGAAAACRWRGGAGGGRG</sequence>
<dbReference type="EMBL" id="CP012673">
    <property type="protein sequence ID" value="AUX41101.1"/>
    <property type="molecule type" value="Genomic_DNA"/>
</dbReference>
<dbReference type="GO" id="GO:0005524">
    <property type="term" value="F:ATP binding"/>
    <property type="evidence" value="ECO:0007669"/>
    <property type="project" value="UniProtKB-UniRule"/>
</dbReference>
<dbReference type="InterPro" id="IPR011009">
    <property type="entry name" value="Kinase-like_dom_sf"/>
</dbReference>
<dbReference type="Proteomes" id="UP000238348">
    <property type="component" value="Chromosome"/>
</dbReference>